<dbReference type="OrthoDB" id="10392916at2759"/>
<name>A0A1R3JAF5_9ROSI</name>
<comment type="caution">
    <text evidence="2">The sequence shown here is derived from an EMBL/GenBank/DDBJ whole genome shotgun (WGS) entry which is preliminary data.</text>
</comment>
<dbReference type="Proteomes" id="UP000187203">
    <property type="component" value="Unassembled WGS sequence"/>
</dbReference>
<sequence>MEGRIGKKRKREAEMAPSPTAGSAKSSTHVVRTRAIRCSRKVFIDYPLPLLPHAQKQIFEYPFDSKTSSQPSTNGDYCLDIQIPQLFENDDEDQNNNNYNDSSDFMFDFNMGEISISDLLKSDFAELGEVNNSNDDILSPSTSDEQAAAAAAAAPLVFSEEMFEDWTSCSSQQNVASNLHCLAPFLDCGEEWFAE</sequence>
<evidence type="ECO:0000313" key="2">
    <source>
        <dbReference type="EMBL" id="OMO91766.1"/>
    </source>
</evidence>
<feature type="compositionally biased region" description="Basic residues" evidence="1">
    <location>
        <begin position="1"/>
        <end position="10"/>
    </location>
</feature>
<dbReference type="AlphaFoldDB" id="A0A1R3JAF5"/>
<keyword evidence="3" id="KW-1185">Reference proteome</keyword>
<evidence type="ECO:0000256" key="1">
    <source>
        <dbReference type="SAM" id="MobiDB-lite"/>
    </source>
</evidence>
<feature type="region of interest" description="Disordered" evidence="1">
    <location>
        <begin position="1"/>
        <end position="28"/>
    </location>
</feature>
<accession>A0A1R3JAF5</accession>
<gene>
    <name evidence="2" type="ORF">COLO4_18115</name>
</gene>
<dbReference type="STRING" id="93759.A0A1R3JAF5"/>
<proteinExistence type="predicted"/>
<evidence type="ECO:0000313" key="3">
    <source>
        <dbReference type="Proteomes" id="UP000187203"/>
    </source>
</evidence>
<reference evidence="3" key="1">
    <citation type="submission" date="2013-09" db="EMBL/GenBank/DDBJ databases">
        <title>Corchorus olitorius genome sequencing.</title>
        <authorList>
            <person name="Alam M."/>
            <person name="Haque M.S."/>
            <person name="Islam M.S."/>
            <person name="Emdad E.M."/>
            <person name="Islam M.M."/>
            <person name="Ahmed B."/>
            <person name="Halim A."/>
            <person name="Hossen Q.M.M."/>
            <person name="Hossain M.Z."/>
            <person name="Ahmed R."/>
            <person name="Khan M.M."/>
            <person name="Islam R."/>
            <person name="Rashid M.M."/>
            <person name="Khan S.A."/>
            <person name="Rahman M.S."/>
            <person name="Alam M."/>
            <person name="Yahiya A.S."/>
            <person name="Khan M.S."/>
            <person name="Azam M.S."/>
            <person name="Haque T."/>
            <person name="Lashkar M.Z.H."/>
            <person name="Akhand A.I."/>
            <person name="Morshed G."/>
            <person name="Roy S."/>
            <person name="Uddin K.S."/>
            <person name="Rabeya T."/>
            <person name="Hossain A.S."/>
            <person name="Chowdhury A."/>
            <person name="Snigdha A.R."/>
            <person name="Mortoza M.S."/>
            <person name="Matin S.A."/>
            <person name="Hoque S.M.E."/>
            <person name="Islam M.K."/>
            <person name="Roy D.K."/>
            <person name="Haider R."/>
            <person name="Moosa M.M."/>
            <person name="Elias S.M."/>
            <person name="Hasan A.M."/>
            <person name="Jahan S."/>
            <person name="Shafiuddin M."/>
            <person name="Mahmood N."/>
            <person name="Shommy N.S."/>
        </authorList>
    </citation>
    <scope>NUCLEOTIDE SEQUENCE [LARGE SCALE GENOMIC DNA]</scope>
    <source>
        <strain evidence="3">cv. O-4</strain>
    </source>
</reference>
<protein>
    <submittedName>
        <fullName evidence="2">Transcription factor TT2-like protein</fullName>
    </submittedName>
</protein>
<organism evidence="2 3">
    <name type="scientific">Corchorus olitorius</name>
    <dbReference type="NCBI Taxonomy" id="93759"/>
    <lineage>
        <taxon>Eukaryota</taxon>
        <taxon>Viridiplantae</taxon>
        <taxon>Streptophyta</taxon>
        <taxon>Embryophyta</taxon>
        <taxon>Tracheophyta</taxon>
        <taxon>Spermatophyta</taxon>
        <taxon>Magnoliopsida</taxon>
        <taxon>eudicotyledons</taxon>
        <taxon>Gunneridae</taxon>
        <taxon>Pentapetalae</taxon>
        <taxon>rosids</taxon>
        <taxon>malvids</taxon>
        <taxon>Malvales</taxon>
        <taxon>Malvaceae</taxon>
        <taxon>Grewioideae</taxon>
        <taxon>Apeibeae</taxon>
        <taxon>Corchorus</taxon>
    </lineage>
</organism>
<dbReference type="EMBL" id="AWUE01016424">
    <property type="protein sequence ID" value="OMO91766.1"/>
    <property type="molecule type" value="Genomic_DNA"/>
</dbReference>